<name>A0A520KX63_9EURY</name>
<dbReference type="NCBIfam" id="TIGR01383">
    <property type="entry name" value="not_thiJ"/>
    <property type="match status" value="1"/>
</dbReference>
<dbReference type="Proteomes" id="UP000320766">
    <property type="component" value="Unassembled WGS sequence"/>
</dbReference>
<comment type="caution">
    <text evidence="3">The sequence shown here is derived from an EMBL/GenBank/DDBJ whole genome shotgun (WGS) entry which is preliminary data.</text>
</comment>
<dbReference type="InterPro" id="IPR006287">
    <property type="entry name" value="DJ-1"/>
</dbReference>
<evidence type="ECO:0000259" key="2">
    <source>
        <dbReference type="Pfam" id="PF01965"/>
    </source>
</evidence>
<protein>
    <submittedName>
        <fullName evidence="3">DJ-1/PfpI family protein</fullName>
    </submittedName>
</protein>
<dbReference type="SUPFAM" id="SSF52317">
    <property type="entry name" value="Class I glutamine amidotransferase-like"/>
    <property type="match status" value="1"/>
</dbReference>
<evidence type="ECO:0000256" key="1">
    <source>
        <dbReference type="ARBA" id="ARBA00022737"/>
    </source>
</evidence>
<accession>A0A520KX63</accession>
<dbReference type="EMBL" id="RXIL01000069">
    <property type="protein sequence ID" value="RZN69743.1"/>
    <property type="molecule type" value="Genomic_DNA"/>
</dbReference>
<proteinExistence type="predicted"/>
<evidence type="ECO:0000313" key="3">
    <source>
        <dbReference type="EMBL" id="RZN69743.1"/>
    </source>
</evidence>
<dbReference type="InterPro" id="IPR002818">
    <property type="entry name" value="DJ-1/PfpI"/>
</dbReference>
<dbReference type="PANTHER" id="PTHR48094">
    <property type="entry name" value="PROTEIN/NUCLEIC ACID DEGLYCASE DJ-1-RELATED"/>
    <property type="match status" value="1"/>
</dbReference>
<dbReference type="InterPro" id="IPR050325">
    <property type="entry name" value="Prot/Nucl_acid_deglycase"/>
</dbReference>
<keyword evidence="1" id="KW-0677">Repeat</keyword>
<organism evidence="3 4">
    <name type="scientific">Candidatus Methanolliviera hydrocarbonicum</name>
    <dbReference type="NCBI Taxonomy" id="2491085"/>
    <lineage>
        <taxon>Archaea</taxon>
        <taxon>Methanobacteriati</taxon>
        <taxon>Methanobacteriota</taxon>
        <taxon>Candidatus Methanoliparia</taxon>
        <taxon>Candidatus Methanoliparales</taxon>
        <taxon>Candidatus Methanollivieraceae</taxon>
        <taxon>Candidatus Methanolliviera</taxon>
    </lineage>
</organism>
<dbReference type="AlphaFoldDB" id="A0A520KX63"/>
<reference evidence="3 4" key="1">
    <citation type="journal article" date="2019" name="Nat. Microbiol.">
        <title>Wide diversity of methane and short-chain alkane metabolisms in uncultured archaea.</title>
        <authorList>
            <person name="Borrel G."/>
            <person name="Adam P.S."/>
            <person name="McKay L.J."/>
            <person name="Chen L.X."/>
            <person name="Sierra-Garcia I.N."/>
            <person name="Sieber C.M."/>
            <person name="Letourneur Q."/>
            <person name="Ghozlane A."/>
            <person name="Andersen G.L."/>
            <person name="Li W.J."/>
            <person name="Hallam S.J."/>
            <person name="Muyzer G."/>
            <person name="de Oliveira V.M."/>
            <person name="Inskeep W.P."/>
            <person name="Banfield J.F."/>
            <person name="Gribaldo S."/>
        </authorList>
    </citation>
    <scope>NUCLEOTIDE SEQUENCE [LARGE SCALE GENOMIC DNA]</scope>
    <source>
        <strain evidence="3">NM1b</strain>
    </source>
</reference>
<gene>
    <name evidence="3" type="ORF">EF807_04155</name>
</gene>
<dbReference type="InterPro" id="IPR029062">
    <property type="entry name" value="Class_I_gatase-like"/>
</dbReference>
<dbReference type="CDD" id="cd03135">
    <property type="entry name" value="GATase1_DJ-1"/>
    <property type="match status" value="1"/>
</dbReference>
<dbReference type="Gene3D" id="3.40.50.880">
    <property type="match status" value="1"/>
</dbReference>
<sequence length="181" mass="19509">MRVVVPLADGFEEIEFSTIVDILRRAGADVITAGLKEGAIEGRSGVKMIPDLSIDKITPDDFDVVVLPGGSPGFVNLGNDERVLGLVKKMYDRGKYVTAICGAPSVLSKAGVLKKRKATIHPTCKEMLGDAQYVDERVVIDGKIITSQGPGTAMEFSMNLVEVLFGREKMEEVNGEVLARV</sequence>
<dbReference type="PANTHER" id="PTHR48094:SF12">
    <property type="entry name" value="PARKINSON DISEASE PROTEIN 7 HOMOLOG"/>
    <property type="match status" value="1"/>
</dbReference>
<dbReference type="GO" id="GO:0005737">
    <property type="term" value="C:cytoplasm"/>
    <property type="evidence" value="ECO:0007669"/>
    <property type="project" value="TreeGrafter"/>
</dbReference>
<feature type="domain" description="DJ-1/PfpI" evidence="2">
    <location>
        <begin position="1"/>
        <end position="162"/>
    </location>
</feature>
<evidence type="ECO:0000313" key="4">
    <source>
        <dbReference type="Proteomes" id="UP000320766"/>
    </source>
</evidence>
<dbReference type="Pfam" id="PF01965">
    <property type="entry name" value="DJ-1_PfpI"/>
    <property type="match status" value="1"/>
</dbReference>
<dbReference type="FunFam" id="3.40.50.880:FF:000015">
    <property type="entry name" value="Protein DJ-1 homolog C"/>
    <property type="match status" value="1"/>
</dbReference>